<evidence type="ECO:0000256" key="3">
    <source>
        <dbReference type="ARBA" id="ARBA00012071"/>
    </source>
</evidence>
<evidence type="ECO:0000256" key="8">
    <source>
        <dbReference type="ARBA" id="ARBA00022741"/>
    </source>
</evidence>
<dbReference type="NCBIfam" id="TIGR00682">
    <property type="entry name" value="lpxK"/>
    <property type="match status" value="1"/>
</dbReference>
<evidence type="ECO:0000256" key="4">
    <source>
        <dbReference type="ARBA" id="ARBA00016436"/>
    </source>
</evidence>
<evidence type="ECO:0000256" key="11">
    <source>
        <dbReference type="ARBA" id="ARBA00023098"/>
    </source>
</evidence>
<dbReference type="Proteomes" id="UP001165524">
    <property type="component" value="Unassembled WGS sequence"/>
</dbReference>
<dbReference type="GO" id="GO:0009029">
    <property type="term" value="F:lipid-A 4'-kinase activity"/>
    <property type="evidence" value="ECO:0007669"/>
    <property type="project" value="UniProtKB-EC"/>
</dbReference>
<dbReference type="EC" id="2.7.1.130" evidence="3 13"/>
<accession>A0ABT0E3T9</accession>
<keyword evidence="11 13" id="KW-0443">Lipid metabolism</keyword>
<keyword evidence="9 13" id="KW-0418">Kinase</keyword>
<dbReference type="Pfam" id="PF02606">
    <property type="entry name" value="LpxK"/>
    <property type="match status" value="1"/>
</dbReference>
<reference evidence="14" key="1">
    <citation type="submission" date="2022-04" db="EMBL/GenBank/DDBJ databases">
        <title>Alcanivorax sp. CY1518 draft genome sequence.</title>
        <authorList>
            <person name="Zhao G."/>
            <person name="An M."/>
        </authorList>
    </citation>
    <scope>NUCLEOTIDE SEQUENCE</scope>
    <source>
        <strain evidence="14">CY1518</strain>
    </source>
</reference>
<dbReference type="InterPro" id="IPR003758">
    <property type="entry name" value="LpxK"/>
</dbReference>
<dbReference type="HAMAP" id="MF_00409">
    <property type="entry name" value="LpxK"/>
    <property type="match status" value="1"/>
</dbReference>
<keyword evidence="10 13" id="KW-0067">ATP-binding</keyword>
<comment type="function">
    <text evidence="1 13">Transfers the gamma-phosphate of ATP to the 4'-position of a tetraacyldisaccharide 1-phosphate intermediate (termed DS-1-P) to form tetraacyldisaccharide 1,4'-bis-phosphate (lipid IVA).</text>
</comment>
<dbReference type="InterPro" id="IPR027417">
    <property type="entry name" value="P-loop_NTPase"/>
</dbReference>
<keyword evidence="15" id="KW-1185">Reference proteome</keyword>
<protein>
    <recommendedName>
        <fullName evidence="4 13">Tetraacyldisaccharide 4'-kinase</fullName>
        <ecNumber evidence="3 13">2.7.1.130</ecNumber>
    </recommendedName>
    <alternativeName>
        <fullName evidence="12 13">Lipid A 4'-kinase</fullName>
    </alternativeName>
</protein>
<feature type="binding site" evidence="13">
    <location>
        <begin position="59"/>
        <end position="66"/>
    </location>
    <ligand>
        <name>ATP</name>
        <dbReference type="ChEBI" id="CHEBI:30616"/>
    </ligand>
</feature>
<evidence type="ECO:0000256" key="10">
    <source>
        <dbReference type="ARBA" id="ARBA00022840"/>
    </source>
</evidence>
<evidence type="ECO:0000256" key="2">
    <source>
        <dbReference type="ARBA" id="ARBA00004870"/>
    </source>
</evidence>
<dbReference type="EMBL" id="JALKII010000001">
    <property type="protein sequence ID" value="MCK0536483.1"/>
    <property type="molecule type" value="Genomic_DNA"/>
</dbReference>
<comment type="caution">
    <text evidence="14">The sequence shown here is derived from an EMBL/GenBank/DDBJ whole genome shotgun (WGS) entry which is preliminary data.</text>
</comment>
<evidence type="ECO:0000256" key="5">
    <source>
        <dbReference type="ARBA" id="ARBA00022516"/>
    </source>
</evidence>
<evidence type="ECO:0000256" key="13">
    <source>
        <dbReference type="HAMAP-Rule" id="MF_00409"/>
    </source>
</evidence>
<evidence type="ECO:0000313" key="15">
    <source>
        <dbReference type="Proteomes" id="UP001165524"/>
    </source>
</evidence>
<evidence type="ECO:0000256" key="12">
    <source>
        <dbReference type="ARBA" id="ARBA00029757"/>
    </source>
</evidence>
<dbReference type="PANTHER" id="PTHR42724">
    <property type="entry name" value="TETRAACYLDISACCHARIDE 4'-KINASE"/>
    <property type="match status" value="1"/>
</dbReference>
<evidence type="ECO:0000313" key="14">
    <source>
        <dbReference type="EMBL" id="MCK0536483.1"/>
    </source>
</evidence>
<keyword evidence="5 13" id="KW-0444">Lipid biosynthesis</keyword>
<keyword evidence="8 13" id="KW-0547">Nucleotide-binding</keyword>
<comment type="pathway">
    <text evidence="2 13">Glycolipid biosynthesis; lipid IV(A) biosynthesis; lipid IV(A) from (3R)-3-hydroxytetradecanoyl-[acyl-carrier-protein] and UDP-N-acetyl-alpha-D-glucosamine: step 6/6.</text>
</comment>
<keyword evidence="6 13" id="KW-0441">Lipid A biosynthesis</keyword>
<name>A0ABT0E3T9_9GAMM</name>
<evidence type="ECO:0000256" key="1">
    <source>
        <dbReference type="ARBA" id="ARBA00002274"/>
    </source>
</evidence>
<gene>
    <name evidence="13 14" type="primary">lpxK</name>
    <name evidence="14" type="ORF">MU846_02045</name>
</gene>
<evidence type="ECO:0000256" key="7">
    <source>
        <dbReference type="ARBA" id="ARBA00022679"/>
    </source>
</evidence>
<dbReference type="CDD" id="cd01983">
    <property type="entry name" value="SIMIBI"/>
    <property type="match status" value="1"/>
</dbReference>
<evidence type="ECO:0000256" key="6">
    <source>
        <dbReference type="ARBA" id="ARBA00022556"/>
    </source>
</evidence>
<dbReference type="RefSeq" id="WP_246947721.1">
    <property type="nucleotide sequence ID" value="NZ_JALKII010000001.1"/>
</dbReference>
<dbReference type="SUPFAM" id="SSF52540">
    <property type="entry name" value="P-loop containing nucleoside triphosphate hydrolases"/>
    <property type="match status" value="1"/>
</dbReference>
<keyword evidence="7 13" id="KW-0808">Transferase</keyword>
<proteinExistence type="inferred from homology"/>
<sequence>MKGQLAAWVNTAWYGGTRWLLPLAPLARLTGCIAARRLRRFRARNERPPVPVLVVGNITVGGTGKTPLVAALCKAAAELGLSVVVISRGYGARPPSWPWRIDPYQPASLNGDEPLLLAQLTGAPVIIDPQRRRALQAAVALQPDLVISDDGLQHYPLPRTAELVVLDGVRGLGNGLCLPAGPLREPATRLQEVDWLVVNGGAHSAWPGATPMQLVPDGVVNAVTGQQLSLEQFTRQFVAVHAAAGIGHPERFFSVLTRAGLQVSPHVLPDHYVFQPGDLDFPGTLPVVITEKDLVKCDHFVTERVWVLPVRAELPPGFAGTVLRTLVERHQRGAQSAQ</sequence>
<organism evidence="14 15">
    <name type="scientific">Alcanivorax quisquiliarum</name>
    <dbReference type="NCBI Taxonomy" id="2933565"/>
    <lineage>
        <taxon>Bacteria</taxon>
        <taxon>Pseudomonadati</taxon>
        <taxon>Pseudomonadota</taxon>
        <taxon>Gammaproteobacteria</taxon>
        <taxon>Oceanospirillales</taxon>
        <taxon>Alcanivoracaceae</taxon>
        <taxon>Alcanivorax</taxon>
    </lineage>
</organism>
<comment type="similarity">
    <text evidence="13">Belongs to the LpxK family.</text>
</comment>
<comment type="catalytic activity">
    <reaction evidence="13">
        <text>a lipid A disaccharide + ATP = a lipid IVA + ADP + H(+)</text>
        <dbReference type="Rhea" id="RHEA:67840"/>
        <dbReference type="ChEBI" id="CHEBI:15378"/>
        <dbReference type="ChEBI" id="CHEBI:30616"/>
        <dbReference type="ChEBI" id="CHEBI:176343"/>
        <dbReference type="ChEBI" id="CHEBI:176425"/>
        <dbReference type="ChEBI" id="CHEBI:456216"/>
        <dbReference type="EC" id="2.7.1.130"/>
    </reaction>
</comment>
<evidence type="ECO:0000256" key="9">
    <source>
        <dbReference type="ARBA" id="ARBA00022777"/>
    </source>
</evidence>
<dbReference type="PANTHER" id="PTHR42724:SF1">
    <property type="entry name" value="TETRAACYLDISACCHARIDE 4'-KINASE, MITOCHONDRIAL-RELATED"/>
    <property type="match status" value="1"/>
</dbReference>